<accession>A0A7R9FQ82</accession>
<keyword evidence="2" id="KW-0732">Signal</keyword>
<name>A0A7R9FQ82_9CRUS</name>
<feature type="chain" id="PRO_5036210605" evidence="2">
    <location>
        <begin position="19"/>
        <end position="353"/>
    </location>
</feature>
<reference evidence="3" key="1">
    <citation type="submission" date="2020-11" db="EMBL/GenBank/DDBJ databases">
        <authorList>
            <person name="Tran Van P."/>
        </authorList>
    </citation>
    <scope>NUCLEOTIDE SEQUENCE</scope>
</reference>
<dbReference type="EMBL" id="LR902729">
    <property type="protein sequence ID" value="CAD7251009.1"/>
    <property type="molecule type" value="Genomic_DNA"/>
</dbReference>
<dbReference type="PANTHER" id="PTHR31389">
    <property type="entry name" value="LD39211P"/>
    <property type="match status" value="1"/>
</dbReference>
<keyword evidence="4" id="KW-1185">Reference proteome</keyword>
<evidence type="ECO:0000313" key="4">
    <source>
        <dbReference type="Proteomes" id="UP000677054"/>
    </source>
</evidence>
<proteinExistence type="predicted"/>
<protein>
    <submittedName>
        <fullName evidence="3">Uncharacterized protein</fullName>
    </submittedName>
</protein>
<gene>
    <name evidence="3" type="ORF">DSTB1V02_LOCUS10777</name>
</gene>
<evidence type="ECO:0000256" key="2">
    <source>
        <dbReference type="SAM" id="SignalP"/>
    </source>
</evidence>
<dbReference type="AlphaFoldDB" id="A0A7R9FQ82"/>
<sequence>MRTKTFILLLTCFVITSSILILFSNQRPTIQNIVSETHKQLNNLKTLKENLQDVLQEQLTADPEVLELLGFVKHPRIYPNDSWTNITLPPIVTAASSGEGIKALGFVKNVHHFVPGYHILLYDLGLGRSESETLLEVCNGTRKSSHCSIVKFPYKQFPSHVKTLKFHTFRPLIIQQVLNDVGAILWMDVDYRLVTDHLEPFVKIAKKVGLVAWGNLLPTSAVTHPNMFHFFQTSQELFFFHHLVETSVLVLFNIQLIHSQLMLPWVQCALTPACIAPIGAQSYGCRFDKKPQFRYSGCHWYDASAFNIILGVVFGFDSSSYMGQKTFFRKLGEDWEYYDSFNETSGGYLHYEV</sequence>
<organism evidence="3">
    <name type="scientific">Darwinula stevensoni</name>
    <dbReference type="NCBI Taxonomy" id="69355"/>
    <lineage>
        <taxon>Eukaryota</taxon>
        <taxon>Metazoa</taxon>
        <taxon>Ecdysozoa</taxon>
        <taxon>Arthropoda</taxon>
        <taxon>Crustacea</taxon>
        <taxon>Oligostraca</taxon>
        <taxon>Ostracoda</taxon>
        <taxon>Podocopa</taxon>
        <taxon>Podocopida</taxon>
        <taxon>Darwinulocopina</taxon>
        <taxon>Darwinuloidea</taxon>
        <taxon>Darwinulidae</taxon>
        <taxon>Darwinula</taxon>
    </lineage>
</organism>
<feature type="coiled-coil region" evidence="1">
    <location>
        <begin position="34"/>
        <end position="61"/>
    </location>
</feature>
<dbReference type="OrthoDB" id="6414280at2759"/>
<evidence type="ECO:0000313" key="3">
    <source>
        <dbReference type="EMBL" id="CAD7251009.1"/>
    </source>
</evidence>
<feature type="signal peptide" evidence="2">
    <location>
        <begin position="1"/>
        <end position="18"/>
    </location>
</feature>
<dbReference type="Proteomes" id="UP000677054">
    <property type="component" value="Unassembled WGS sequence"/>
</dbReference>
<evidence type="ECO:0000256" key="1">
    <source>
        <dbReference type="SAM" id="Coils"/>
    </source>
</evidence>
<keyword evidence="1" id="KW-0175">Coiled coil</keyword>
<dbReference type="PANTHER" id="PTHR31389:SF4">
    <property type="entry name" value="LD39211P"/>
    <property type="match status" value="1"/>
</dbReference>
<dbReference type="EMBL" id="CAJPEV010003212">
    <property type="protein sequence ID" value="CAG0899227.1"/>
    <property type="molecule type" value="Genomic_DNA"/>
</dbReference>